<evidence type="ECO:0000313" key="3">
    <source>
        <dbReference type="Proteomes" id="UP000503318"/>
    </source>
</evidence>
<dbReference type="InterPro" id="IPR010024">
    <property type="entry name" value="CHP16711"/>
</dbReference>
<name>A0A6H0X554_BPTWO</name>
<organism evidence="2 3">
    <name type="scientific">Staphylococcus phage Twort (strain DSM 17442 / HER 48)</name>
    <name type="common">Bacteriophage Twort</name>
    <dbReference type="NCBI Taxonomy" id="2908167"/>
    <lineage>
        <taxon>Viruses</taxon>
        <taxon>Duplodnaviria</taxon>
        <taxon>Heunggongvirae</taxon>
        <taxon>Uroviricota</taxon>
        <taxon>Caudoviricetes</taxon>
        <taxon>Herelleviridae</taxon>
        <taxon>Twortvirinae</taxon>
        <taxon>Twortvirus</taxon>
        <taxon>Twortvirus twort</taxon>
    </lineage>
</organism>
<protein>
    <recommendedName>
        <fullName evidence="1">YopX protein domain-containing protein</fullName>
    </recommendedName>
</protein>
<sequence>MIPKFRVWDKRKNEMYNHDELTIQINGSKILVALASSLHQIFNYELMQSTGFKDKNGVEIYGKDVVRGLLDDLFLVEWLDGGFVLTEYCNWGYDHYHIYDWSNLEVIGNLYENPELMEEMVE</sequence>
<reference evidence="2 3" key="1">
    <citation type="submission" date="2020-03" db="EMBL/GenBank/DDBJ databases">
        <title>Variable regions in the genome of staphylococcal bacteriophage Twort.</title>
        <authorList>
            <person name="Glowacka-Rutkowska A."/>
            <person name="Gawor J."/>
            <person name="Lobocka M."/>
        </authorList>
    </citation>
    <scope>NUCLEOTIDE SEQUENCE [LARGE SCALE GENOMIC DNA]</scope>
</reference>
<accession>A0A6H0X554</accession>
<gene>
    <name evidence="2" type="ORF">TwortDSMZ_037</name>
</gene>
<feature type="domain" description="YopX protein" evidence="1">
    <location>
        <begin position="4"/>
        <end position="118"/>
    </location>
</feature>
<dbReference type="SMR" id="A0A6H0X554"/>
<dbReference type="EMBL" id="MT151386">
    <property type="protein sequence ID" value="QIW89046.1"/>
    <property type="molecule type" value="Genomic_DNA"/>
</dbReference>
<dbReference type="RefSeq" id="YP_238684.1">
    <property type="nucleotide sequence ID" value="NC_007021.1"/>
</dbReference>
<dbReference type="Pfam" id="PF09643">
    <property type="entry name" value="YopX"/>
    <property type="match status" value="1"/>
</dbReference>
<evidence type="ECO:0000313" key="2">
    <source>
        <dbReference type="EMBL" id="QIW89046.1"/>
    </source>
</evidence>
<proteinExistence type="predicted"/>
<dbReference type="SUPFAM" id="SSF159006">
    <property type="entry name" value="YopX-like"/>
    <property type="match status" value="1"/>
</dbReference>
<dbReference type="InterPro" id="IPR023385">
    <property type="entry name" value="YopX-like_C"/>
</dbReference>
<dbReference type="OrthoDB" id="28597at10239"/>
<dbReference type="KEGG" id="vg:5130372"/>
<organismHost>
    <name type="scientific">Twortvirus twort</name>
    <dbReference type="NCBI Taxonomy" id="55510"/>
</organismHost>
<dbReference type="NCBIfam" id="TIGR01671">
    <property type="entry name" value="phage_TIGR01671"/>
    <property type="match status" value="1"/>
</dbReference>
<evidence type="ECO:0000259" key="1">
    <source>
        <dbReference type="Pfam" id="PF09643"/>
    </source>
</evidence>
<dbReference type="Proteomes" id="UP000503318">
    <property type="component" value="Segment"/>
</dbReference>
<dbReference type="InterPro" id="IPR019096">
    <property type="entry name" value="YopX_protein"/>
</dbReference>
<dbReference type="Gene3D" id="2.30.30.290">
    <property type="entry name" value="YopX-like domains"/>
    <property type="match status" value="1"/>
</dbReference>